<organism evidence="4 5">
    <name type="scientific">Colletotrichum orchidophilum</name>
    <dbReference type="NCBI Taxonomy" id="1209926"/>
    <lineage>
        <taxon>Eukaryota</taxon>
        <taxon>Fungi</taxon>
        <taxon>Dikarya</taxon>
        <taxon>Ascomycota</taxon>
        <taxon>Pezizomycotina</taxon>
        <taxon>Sordariomycetes</taxon>
        <taxon>Hypocreomycetidae</taxon>
        <taxon>Glomerellales</taxon>
        <taxon>Glomerellaceae</taxon>
        <taxon>Colletotrichum</taxon>
    </lineage>
</organism>
<dbReference type="GO" id="GO:0008374">
    <property type="term" value="F:O-acyltransferase activity"/>
    <property type="evidence" value="ECO:0007669"/>
    <property type="project" value="TreeGrafter"/>
</dbReference>
<comment type="caution">
    <text evidence="4">The sequence shown here is derived from an EMBL/GenBank/DDBJ whole genome shotgun (WGS) entry which is preliminary data.</text>
</comment>
<proteinExistence type="inferred from homology"/>
<dbReference type="GeneID" id="34560969"/>
<evidence type="ECO:0000256" key="1">
    <source>
        <dbReference type="ARBA" id="ARBA00007274"/>
    </source>
</evidence>
<dbReference type="InterPro" id="IPR001451">
    <property type="entry name" value="Hexapep"/>
</dbReference>
<dbReference type="AlphaFoldDB" id="A0A1G4B617"/>
<dbReference type="OrthoDB" id="25818at2759"/>
<dbReference type="RefSeq" id="XP_022474013.1">
    <property type="nucleotide sequence ID" value="XM_022619459.1"/>
</dbReference>
<evidence type="ECO:0000313" key="4">
    <source>
        <dbReference type="EMBL" id="OHE96857.1"/>
    </source>
</evidence>
<reference evidence="4 5" key="1">
    <citation type="submission" date="2016-09" db="EMBL/GenBank/DDBJ databases">
        <authorList>
            <person name="Capua I."/>
            <person name="De Benedictis P."/>
            <person name="Joannis T."/>
            <person name="Lombin L.H."/>
            <person name="Cattoli G."/>
        </authorList>
    </citation>
    <scope>NUCLEOTIDE SEQUENCE [LARGE SCALE GENOMIC DNA]</scope>
    <source>
        <strain evidence="4 5">IMI 309357</strain>
    </source>
</reference>
<dbReference type="PANTHER" id="PTHR23416:SF23">
    <property type="entry name" value="ACETYLTRANSFERASE C18B11.09C-RELATED"/>
    <property type="match status" value="1"/>
</dbReference>
<dbReference type="Gene3D" id="2.160.10.10">
    <property type="entry name" value="Hexapeptide repeat proteins"/>
    <property type="match status" value="1"/>
</dbReference>
<name>A0A1G4B617_9PEZI</name>
<dbReference type="SMART" id="SM01266">
    <property type="entry name" value="Mac"/>
    <property type="match status" value="1"/>
</dbReference>
<dbReference type="STRING" id="1209926.A0A1G4B617"/>
<evidence type="ECO:0000259" key="3">
    <source>
        <dbReference type="SMART" id="SM01266"/>
    </source>
</evidence>
<dbReference type="Pfam" id="PF12464">
    <property type="entry name" value="Mac"/>
    <property type="match status" value="1"/>
</dbReference>
<accession>A0A1G4B617</accession>
<dbReference type="InterPro" id="IPR011004">
    <property type="entry name" value="Trimer_LpxA-like_sf"/>
</dbReference>
<dbReference type="Proteomes" id="UP000176998">
    <property type="component" value="Unassembled WGS sequence"/>
</dbReference>
<dbReference type="PANTHER" id="PTHR23416">
    <property type="entry name" value="SIALIC ACID SYNTHASE-RELATED"/>
    <property type="match status" value="1"/>
</dbReference>
<dbReference type="CDD" id="cd03357">
    <property type="entry name" value="LbH_MAT_GAT"/>
    <property type="match status" value="1"/>
</dbReference>
<dbReference type="GO" id="GO:0016407">
    <property type="term" value="F:acetyltransferase activity"/>
    <property type="evidence" value="ECO:0007669"/>
    <property type="project" value="InterPro"/>
</dbReference>
<dbReference type="InterPro" id="IPR018357">
    <property type="entry name" value="Hexapep_transf_CS"/>
</dbReference>
<dbReference type="InterPro" id="IPR051159">
    <property type="entry name" value="Hexapeptide_acetyltransf"/>
</dbReference>
<feature type="domain" description="Maltose/galactoside acetyltransferase" evidence="3">
    <location>
        <begin position="27"/>
        <end position="87"/>
    </location>
</feature>
<protein>
    <submittedName>
        <fullName evidence="4">Nodulation protein L</fullName>
    </submittedName>
</protein>
<evidence type="ECO:0000256" key="2">
    <source>
        <dbReference type="ARBA" id="ARBA00022679"/>
    </source>
</evidence>
<dbReference type="SUPFAM" id="SSF51161">
    <property type="entry name" value="Trimeric LpxA-like enzymes"/>
    <property type="match status" value="1"/>
</dbReference>
<dbReference type="EMBL" id="MJBS01000064">
    <property type="protein sequence ID" value="OHE96857.1"/>
    <property type="molecule type" value="Genomic_DNA"/>
</dbReference>
<dbReference type="PROSITE" id="PS00101">
    <property type="entry name" value="HEXAPEP_TRANSFERASES"/>
    <property type="match status" value="1"/>
</dbReference>
<sequence length="256" mass="28314">MGAKKEKDLEILELMSSIKDKPSCENYERMVSGMMYDPLDPILSEGRHRARCLTREFNEIDHRKFTFQEVGKKKKEILQRMLGKLGEGSFIEAPLSVNYGCNVFLGKDSFISFKYVFPALQTPYPCFSSLKNSVTVLINYCSLTILDVSVVSIGDRVHIGPNVGIYSATHDASILSRLRCREYGLRVTIEDDCWIGGGSIILPGVTIGFGTTVGAGSVVTKSLPSYSLAVGNPAKVIKKVQTVEEEMSVLSSFFED</sequence>
<dbReference type="Pfam" id="PF00132">
    <property type="entry name" value="Hexapep"/>
    <property type="match status" value="1"/>
</dbReference>
<gene>
    <name evidence="4" type="ORF">CORC01_07824</name>
</gene>
<comment type="similarity">
    <text evidence="1">Belongs to the transferase hexapeptide repeat family.</text>
</comment>
<keyword evidence="2" id="KW-0808">Transferase</keyword>
<evidence type="ECO:0000313" key="5">
    <source>
        <dbReference type="Proteomes" id="UP000176998"/>
    </source>
</evidence>
<keyword evidence="5" id="KW-1185">Reference proteome</keyword>
<dbReference type="InterPro" id="IPR024688">
    <property type="entry name" value="Mac_dom"/>
</dbReference>